<comment type="caution">
    <text evidence="15">Lacks conserved residue(s) required for the propagation of feature annotation.</text>
</comment>
<keyword evidence="8" id="KW-0732">Signal</keyword>
<evidence type="ECO:0000256" key="14">
    <source>
        <dbReference type="ARBA" id="ARBA00038359"/>
    </source>
</evidence>
<feature type="disulfide bond" evidence="15">
    <location>
        <begin position="667"/>
        <end position="700"/>
    </location>
</feature>
<dbReference type="PANTHER" id="PTHR33048:SF143">
    <property type="entry name" value="EXTRACELLULAR MEMBRANE PROTEIN CFEM DOMAIN-CONTAINING PROTEIN-RELATED"/>
    <property type="match status" value="1"/>
</dbReference>
<dbReference type="InterPro" id="IPR008427">
    <property type="entry name" value="Extracellular_membr_CFEM_dom"/>
</dbReference>
<dbReference type="InterPro" id="IPR049326">
    <property type="entry name" value="Rhodopsin_dom_fungi"/>
</dbReference>
<reference evidence="19" key="2">
    <citation type="submission" date="2020-03" db="EMBL/GenBank/DDBJ databases">
        <authorList>
            <person name="Fu F.-F."/>
            <person name="Chen J."/>
        </authorList>
    </citation>
    <scope>NUCLEOTIDE SEQUENCE</scope>
    <source>
        <strain evidence="19">Lc1</strain>
    </source>
</reference>
<dbReference type="GO" id="GO:0005576">
    <property type="term" value="C:extracellular region"/>
    <property type="evidence" value="ECO:0007669"/>
    <property type="project" value="UniProtKB-SubCell"/>
</dbReference>
<evidence type="ECO:0000256" key="11">
    <source>
        <dbReference type="ARBA" id="ARBA00023136"/>
    </source>
</evidence>
<keyword evidence="7 17" id="KW-0812">Transmembrane</keyword>
<dbReference type="GO" id="GO:0098552">
    <property type="term" value="C:side of membrane"/>
    <property type="evidence" value="ECO:0007669"/>
    <property type="project" value="UniProtKB-KW"/>
</dbReference>
<dbReference type="Proteomes" id="UP000613401">
    <property type="component" value="Unassembled WGS sequence"/>
</dbReference>
<dbReference type="InterPro" id="IPR013736">
    <property type="entry name" value="Xaa-Pro_dipept_C"/>
</dbReference>
<gene>
    <name evidence="19" type="ORF">GCG54_00011832</name>
</gene>
<dbReference type="NCBIfam" id="TIGR00976">
    <property type="entry name" value="CocE_NonD"/>
    <property type="match status" value="1"/>
</dbReference>
<feature type="domain" description="CFEM" evidence="18">
    <location>
        <begin position="616"/>
        <end position="725"/>
    </location>
</feature>
<feature type="transmembrane region" description="Helical" evidence="17">
    <location>
        <begin position="804"/>
        <end position="825"/>
    </location>
</feature>
<keyword evidence="11 17" id="KW-0472">Membrane</keyword>
<keyword evidence="5" id="KW-0964">Secreted</keyword>
<feature type="transmembrane region" description="Helical" evidence="17">
    <location>
        <begin position="713"/>
        <end position="731"/>
    </location>
</feature>
<evidence type="ECO:0000256" key="10">
    <source>
        <dbReference type="ARBA" id="ARBA00022989"/>
    </source>
</evidence>
<protein>
    <submittedName>
        <fullName evidence="19">Xaa-Pro dipeptidyl-peptidase</fullName>
    </submittedName>
</protein>
<evidence type="ECO:0000256" key="3">
    <source>
        <dbReference type="ARBA" id="ARBA00004613"/>
    </source>
</evidence>
<dbReference type="SUPFAM" id="SSF53474">
    <property type="entry name" value="alpha/beta-Hydrolases"/>
    <property type="match status" value="1"/>
</dbReference>
<feature type="region of interest" description="Disordered" evidence="16">
    <location>
        <begin position="962"/>
        <end position="996"/>
    </location>
</feature>
<keyword evidence="6" id="KW-0325">Glycoprotein</keyword>
<evidence type="ECO:0000256" key="8">
    <source>
        <dbReference type="ARBA" id="ARBA00022729"/>
    </source>
</evidence>
<evidence type="ECO:0000256" key="6">
    <source>
        <dbReference type="ARBA" id="ARBA00022622"/>
    </source>
</evidence>
<dbReference type="SMART" id="SM00747">
    <property type="entry name" value="CFEM"/>
    <property type="match status" value="1"/>
</dbReference>
<dbReference type="InterPro" id="IPR052337">
    <property type="entry name" value="SAT4-like"/>
</dbReference>
<comment type="similarity">
    <text evidence="14">Belongs to the SAT4 family.</text>
</comment>
<feature type="transmembrane region" description="Helical" evidence="17">
    <location>
        <begin position="887"/>
        <end position="912"/>
    </location>
</feature>
<feature type="transmembrane region" description="Helical" evidence="17">
    <location>
        <begin position="924"/>
        <end position="944"/>
    </location>
</feature>
<dbReference type="AlphaFoldDB" id="A0A8H4FI58"/>
<dbReference type="InterPro" id="IPR029058">
    <property type="entry name" value="AB_hydrolase_fold"/>
</dbReference>
<dbReference type="Pfam" id="PF05730">
    <property type="entry name" value="CFEM"/>
    <property type="match status" value="1"/>
</dbReference>
<evidence type="ECO:0000313" key="19">
    <source>
        <dbReference type="EMBL" id="KAF3803163.1"/>
    </source>
</evidence>
<feature type="compositionally biased region" description="Polar residues" evidence="16">
    <location>
        <begin position="984"/>
        <end position="996"/>
    </location>
</feature>
<dbReference type="SUPFAM" id="SSF49785">
    <property type="entry name" value="Galactose-binding domain-like"/>
    <property type="match status" value="1"/>
</dbReference>
<keyword evidence="13" id="KW-0449">Lipoprotein</keyword>
<comment type="subcellular location">
    <subcellularLocation>
        <location evidence="2">Membrane</location>
        <topology evidence="2">Lipid-anchor</topology>
        <topology evidence="2">GPI-anchor</topology>
    </subcellularLocation>
    <subcellularLocation>
        <location evidence="1">Membrane</location>
        <topology evidence="1">Multi-pass membrane protein</topology>
    </subcellularLocation>
    <subcellularLocation>
        <location evidence="3">Secreted</location>
    </subcellularLocation>
</comment>
<keyword evidence="9" id="KW-0378">Hydrolase</keyword>
<dbReference type="Pfam" id="PF20684">
    <property type="entry name" value="Fung_rhodopsin"/>
    <property type="match status" value="1"/>
</dbReference>
<dbReference type="PANTHER" id="PTHR33048">
    <property type="entry name" value="PTH11-LIKE INTEGRAL MEMBRANE PROTEIN (AFU_ORTHOLOGUE AFUA_5G11245)"/>
    <property type="match status" value="1"/>
</dbReference>
<evidence type="ECO:0000313" key="20">
    <source>
        <dbReference type="Proteomes" id="UP000613401"/>
    </source>
</evidence>
<evidence type="ECO:0000256" key="17">
    <source>
        <dbReference type="SAM" id="Phobius"/>
    </source>
</evidence>
<evidence type="ECO:0000256" key="4">
    <source>
        <dbReference type="ARBA" id="ARBA00010031"/>
    </source>
</evidence>
<evidence type="ECO:0000256" key="7">
    <source>
        <dbReference type="ARBA" id="ARBA00022692"/>
    </source>
</evidence>
<dbReference type="RefSeq" id="XP_045262322.1">
    <property type="nucleotide sequence ID" value="XM_045411724.1"/>
</dbReference>
<organism evidence="19 20">
    <name type="scientific">Colletotrichum gloeosporioides</name>
    <name type="common">Anthracnose fungus</name>
    <name type="synonym">Glomerella cingulata</name>
    <dbReference type="NCBI Taxonomy" id="474922"/>
    <lineage>
        <taxon>Eukaryota</taxon>
        <taxon>Fungi</taxon>
        <taxon>Dikarya</taxon>
        <taxon>Ascomycota</taxon>
        <taxon>Pezizomycotina</taxon>
        <taxon>Sordariomycetes</taxon>
        <taxon>Hypocreomycetidae</taxon>
        <taxon>Glomerellales</taxon>
        <taxon>Glomerellaceae</taxon>
        <taxon>Colletotrichum</taxon>
        <taxon>Colletotrichum gloeosporioides species complex</taxon>
    </lineage>
</organism>
<dbReference type="Pfam" id="PF08530">
    <property type="entry name" value="PepX_C"/>
    <property type="match status" value="1"/>
</dbReference>
<sequence>MNQDQFEKELARQLEIKDRALHLTRYKNGISIDSKKARFPGFRQQKRHFKAGQQVEPGALPLSEDLVMHESVPTQLDDGTTLYSDIFVPASFQDLESKYADPVPALVAWSPYGKQKGTPLLDDFPFRAGVPEEHLSGLQKFEGPDPDFWCPRNYAVINVDTRGAYSSEGDLLIMGHQEAQDGASFITWVSKQPWCNGKVALTGNSWLAIAQWRIGSMRPPGLAALAPWEGFSDFYRHHMFSGGILFPGFHESISSTLATQGKLEDITSHGREHQLYDAYWEDKIAHPERINVPVYAAASWTNPVHTPGTFEAWEAVPDTVPKWLRVHNSQEWSDYYEDCNQKDLLRFFDRYLKDQNNDWETTSKVRLSVLHFGLVNQQDTVGRPEADFPLARTQYTKLFLQEDNTLSVEADAAESALPYDSQSGKQTFLYQFDKACETTGYFCAHLVMSCPEHTDMDVFVQVEKLSALRHPQAVQTIKPQNVVLQRLLKFMHDWNILPGGAGMAFHRGPSGCLRGSFALGRDKQRSKVYKPHYTFTEKKSLKKGERRALDIPMSPIGMFWEKADHLRLTIQGSAVVPFALPGLEMHSTDNKGLHVVHCGGDGKESSHLLMPITRMRSPHLFAFLVGFFAILASASPSISDYPPCAVACIIDALPQSPCSGLNQTCLCADPVFNEEVSGCVKQGCTVSEALNVANMTWADCGFPLTDNTAIPRYLTGFLFILPVAFISIRLLNKAISPSPWGADDACALAGFVSGPYSVVSVAHETNTLQACAAAMIPIVYRPTIKASMLFFYLRVFPSLPFRRLLWATQGFNALIFFLYLVLTFAQCRPLQKYWLGWSGDQPGVCMDFNLLVLTHVGFNIALDIWMLILPLTQLYKLKLGLKKKVGVIMMFSVGFFLTAVSALRIQVVAHFATANNITSEALWVYVWSLAELDVGVFVACMPSASQLWRRVFSKTANRSSMLHHEERSRSSKKPPNSEDLLLRSTANSSVVDQSFK</sequence>
<evidence type="ECO:0000256" key="2">
    <source>
        <dbReference type="ARBA" id="ARBA00004589"/>
    </source>
</evidence>
<keyword evidence="6" id="KW-0336">GPI-anchor</keyword>
<dbReference type="Gene3D" id="3.40.50.1820">
    <property type="entry name" value="alpha/beta hydrolase"/>
    <property type="match status" value="1"/>
</dbReference>
<comment type="caution">
    <text evidence="19">The sequence shown here is derived from an EMBL/GenBank/DDBJ whole genome shotgun (WGS) entry which is preliminary data.</text>
</comment>
<dbReference type="EMBL" id="WVTB01000056">
    <property type="protein sequence ID" value="KAF3803163.1"/>
    <property type="molecule type" value="Genomic_DNA"/>
</dbReference>
<evidence type="ECO:0000256" key="9">
    <source>
        <dbReference type="ARBA" id="ARBA00022801"/>
    </source>
</evidence>
<dbReference type="SMART" id="SM00939">
    <property type="entry name" value="PepX_C"/>
    <property type="match status" value="1"/>
</dbReference>
<evidence type="ECO:0000256" key="15">
    <source>
        <dbReference type="PROSITE-ProRule" id="PRU01356"/>
    </source>
</evidence>
<feature type="disulfide bond" evidence="15">
    <location>
        <begin position="658"/>
        <end position="665"/>
    </location>
</feature>
<dbReference type="Pfam" id="PF02129">
    <property type="entry name" value="Peptidase_S15"/>
    <property type="match status" value="1"/>
</dbReference>
<dbReference type="InterPro" id="IPR000383">
    <property type="entry name" value="Xaa-Pro-like_dom"/>
</dbReference>
<evidence type="ECO:0000256" key="16">
    <source>
        <dbReference type="SAM" id="MobiDB-lite"/>
    </source>
</evidence>
<evidence type="ECO:0000256" key="13">
    <source>
        <dbReference type="ARBA" id="ARBA00023288"/>
    </source>
</evidence>
<comment type="similarity">
    <text evidence="4">Belongs to the RBT5 family.</text>
</comment>
<evidence type="ECO:0000259" key="18">
    <source>
        <dbReference type="PROSITE" id="PS52012"/>
    </source>
</evidence>
<keyword evidence="20" id="KW-1185">Reference proteome</keyword>
<name>A0A8H4FI58_COLGL</name>
<proteinExistence type="inferred from homology"/>
<feature type="transmembrane region" description="Helical" evidence="17">
    <location>
        <begin position="856"/>
        <end position="875"/>
    </location>
</feature>
<dbReference type="InterPro" id="IPR008979">
    <property type="entry name" value="Galactose-bd-like_sf"/>
</dbReference>
<dbReference type="PROSITE" id="PS52012">
    <property type="entry name" value="CFEM"/>
    <property type="match status" value="1"/>
</dbReference>
<dbReference type="Gene3D" id="2.60.120.260">
    <property type="entry name" value="Galactose-binding domain-like"/>
    <property type="match status" value="1"/>
</dbReference>
<dbReference type="GO" id="GO:0008239">
    <property type="term" value="F:dipeptidyl-peptidase activity"/>
    <property type="evidence" value="ECO:0007669"/>
    <property type="project" value="InterPro"/>
</dbReference>
<feature type="disulfide bond" evidence="15">
    <location>
        <begin position="648"/>
        <end position="679"/>
    </location>
</feature>
<accession>A0A8H4FI58</accession>
<keyword evidence="10 17" id="KW-1133">Transmembrane helix</keyword>
<dbReference type="Gene3D" id="1.10.3020.20">
    <property type="match status" value="1"/>
</dbReference>
<evidence type="ECO:0000256" key="12">
    <source>
        <dbReference type="ARBA" id="ARBA00023157"/>
    </source>
</evidence>
<feature type="disulfide bond" evidence="15">
    <location>
        <begin position="644"/>
        <end position="684"/>
    </location>
</feature>
<dbReference type="GeneID" id="69018955"/>
<keyword evidence="12 15" id="KW-1015">Disulfide bond</keyword>
<evidence type="ECO:0000256" key="5">
    <source>
        <dbReference type="ARBA" id="ARBA00022525"/>
    </source>
</evidence>
<evidence type="ECO:0000256" key="1">
    <source>
        <dbReference type="ARBA" id="ARBA00004141"/>
    </source>
</evidence>
<dbReference type="InterPro" id="IPR005674">
    <property type="entry name" value="CocE/Ser_esterase"/>
</dbReference>
<reference evidence="19" key="1">
    <citation type="journal article" date="2020" name="Phytopathology">
        <title>Genome sequence and comparative analysis of Colletotrichum gloeosporioides isolated from Liriodendron leaves.</title>
        <authorList>
            <person name="Fu F.F."/>
            <person name="Hao Z."/>
            <person name="Wang P."/>
            <person name="Lu Y."/>
            <person name="Xue L.J."/>
            <person name="Wei G."/>
            <person name="Tian Y."/>
            <person name="Baishi H."/>
            <person name="Xu H."/>
            <person name="Shi J."/>
            <person name="Cheng T."/>
            <person name="Wang G."/>
            <person name="Yi Y."/>
            <person name="Chen J."/>
        </authorList>
    </citation>
    <scope>NUCLEOTIDE SEQUENCE</scope>
    <source>
        <strain evidence="19">Lc1</strain>
    </source>
</reference>